<dbReference type="EMBL" id="ALJD01000008">
    <property type="protein sequence ID" value="EJN58727.1"/>
    <property type="molecule type" value="Genomic_DNA"/>
</dbReference>
<protein>
    <recommendedName>
        <fullName evidence="4">SpoVT-AbrB domain-containing protein</fullName>
    </recommendedName>
</protein>
<dbReference type="eggNOG" id="arCOG03937">
    <property type="taxonomic scope" value="Archaea"/>
</dbReference>
<feature type="region of interest" description="Disordered" evidence="1">
    <location>
        <begin position="42"/>
        <end position="62"/>
    </location>
</feature>
<evidence type="ECO:0008006" key="4">
    <source>
        <dbReference type="Google" id="ProtNLM"/>
    </source>
</evidence>
<evidence type="ECO:0000256" key="1">
    <source>
        <dbReference type="SAM" id="MobiDB-lite"/>
    </source>
</evidence>
<comment type="caution">
    <text evidence="2">The sequence shown here is derived from an EMBL/GenBank/DDBJ whole genome shotgun (WGS) entry which is preliminary data.</text>
</comment>
<evidence type="ECO:0000313" key="3">
    <source>
        <dbReference type="Proteomes" id="UP000007813"/>
    </source>
</evidence>
<sequence length="137" mass="15220">MKMTNEHDEMPWSPAYFAEQMQEMQQASEEFSDKQKQLFSQMLSASRGANTDESSNGSNPFSQFMKAGNFDAFPNFSDFGNLGNFGPMGAAVFKTRVQSGGRISIPDAEREALDIDEGDIVQTFVVPIKRSRGDSNE</sequence>
<organism evidence="2 3">
    <name type="scientific">Halogranum salarium B-1</name>
    <dbReference type="NCBI Taxonomy" id="1210908"/>
    <lineage>
        <taxon>Archaea</taxon>
        <taxon>Methanobacteriati</taxon>
        <taxon>Methanobacteriota</taxon>
        <taxon>Stenosarchaea group</taxon>
        <taxon>Halobacteria</taxon>
        <taxon>Halobacteriales</taxon>
        <taxon>Haloferacaceae</taxon>
    </lineage>
</organism>
<dbReference type="InterPro" id="IPR037914">
    <property type="entry name" value="SpoVT-AbrB_sf"/>
</dbReference>
<evidence type="ECO:0000313" key="2">
    <source>
        <dbReference type="EMBL" id="EJN58727.1"/>
    </source>
</evidence>
<name>J3EVP5_9EURY</name>
<dbReference type="SUPFAM" id="SSF89447">
    <property type="entry name" value="AbrB/MazE/MraZ-like"/>
    <property type="match status" value="1"/>
</dbReference>
<gene>
    <name evidence="2" type="ORF">HSB1_32050</name>
</gene>
<dbReference type="Proteomes" id="UP000007813">
    <property type="component" value="Unassembled WGS sequence"/>
</dbReference>
<dbReference type="AlphaFoldDB" id="J3EVP5"/>
<dbReference type="PATRIC" id="fig|1210908.3.peg.3066"/>
<accession>J3EVP5</accession>
<proteinExistence type="predicted"/>
<reference evidence="2 3" key="1">
    <citation type="journal article" date="2012" name="J. Bacteriol.">
        <title>Draft Genome Sequence of the Extremely Halophilic Archaeon Halogranum salarium B-1T.</title>
        <authorList>
            <person name="Kim K.K."/>
            <person name="Lee K.C."/>
            <person name="Lee J.S."/>
        </authorList>
    </citation>
    <scope>NUCLEOTIDE SEQUENCE [LARGE SCALE GENOMIC DNA]</scope>
    <source>
        <strain evidence="2 3">B-1</strain>
    </source>
</reference>